<dbReference type="GO" id="GO:0006313">
    <property type="term" value="P:DNA transposition"/>
    <property type="evidence" value="ECO:0007669"/>
    <property type="project" value="InterPro"/>
</dbReference>
<dbReference type="GO" id="GO:0004803">
    <property type="term" value="F:transposase activity"/>
    <property type="evidence" value="ECO:0007669"/>
    <property type="project" value="InterPro"/>
</dbReference>
<organism evidence="1 2">
    <name type="scientific">Tenuifilum thalassicum</name>
    <dbReference type="NCBI Taxonomy" id="2590900"/>
    <lineage>
        <taxon>Bacteria</taxon>
        <taxon>Pseudomonadati</taxon>
        <taxon>Bacteroidota</taxon>
        <taxon>Bacteroidia</taxon>
        <taxon>Bacteroidales</taxon>
        <taxon>Tenuifilaceae</taxon>
        <taxon>Tenuifilum</taxon>
    </lineage>
</organism>
<proteinExistence type="predicted"/>
<dbReference type="Gene3D" id="1.10.10.10">
    <property type="entry name" value="Winged helix-like DNA-binding domain superfamily/Winged helix DNA-binding domain"/>
    <property type="match status" value="1"/>
</dbReference>
<dbReference type="Proteomes" id="UP000500961">
    <property type="component" value="Chromosome"/>
</dbReference>
<dbReference type="Pfam" id="PF01527">
    <property type="entry name" value="HTH_Tnp_1"/>
    <property type="match status" value="1"/>
</dbReference>
<dbReference type="KEGG" id="ttz:FHG85_07215"/>
<sequence length="128" mass="15163">MNKNNYVTKRYSESFKLKILSELSTGKYSKHDLTQQYGIYVPTINRWIKKYNRVDLMNKRVLVQEPDEVSKLQALQKEMEPLKKLLLKMNLEFQVKNCFRISMTQENHCYKNAVAERVNGILKNECVA</sequence>
<dbReference type="InterPro" id="IPR036388">
    <property type="entry name" value="WH-like_DNA-bd_sf"/>
</dbReference>
<gene>
    <name evidence="1" type="ORF">FHG85_07215</name>
</gene>
<dbReference type="SUPFAM" id="SSF46689">
    <property type="entry name" value="Homeodomain-like"/>
    <property type="match status" value="1"/>
</dbReference>
<keyword evidence="2" id="KW-1185">Reference proteome</keyword>
<dbReference type="InterPro" id="IPR009057">
    <property type="entry name" value="Homeodomain-like_sf"/>
</dbReference>
<dbReference type="AlphaFoldDB" id="A0A7D4BEM1"/>
<evidence type="ECO:0000313" key="2">
    <source>
        <dbReference type="Proteomes" id="UP000500961"/>
    </source>
</evidence>
<protein>
    <submittedName>
        <fullName evidence="1">Transposase</fullName>
    </submittedName>
</protein>
<dbReference type="RefSeq" id="WP_173074433.1">
    <property type="nucleotide sequence ID" value="NZ_CP041345.1"/>
</dbReference>
<dbReference type="EMBL" id="CP041345">
    <property type="protein sequence ID" value="QKG80058.1"/>
    <property type="molecule type" value="Genomic_DNA"/>
</dbReference>
<dbReference type="InterPro" id="IPR002514">
    <property type="entry name" value="Transposase_8"/>
</dbReference>
<evidence type="ECO:0000313" key="1">
    <source>
        <dbReference type="EMBL" id="QKG80058.1"/>
    </source>
</evidence>
<reference evidence="1 2" key="1">
    <citation type="submission" date="2019-07" db="EMBL/GenBank/DDBJ databases">
        <title>Thalassofilum flectens gen. nov., sp. nov., a novel moderate thermophilic anaerobe from a shallow sea hot spring in Kunashir Island (Russia), representing a new family in the order Bacteroidales, and proposal of Thalassofilacea fam. nov.</title>
        <authorList>
            <person name="Kochetkova T.V."/>
            <person name="Podosokorskaya O.A."/>
            <person name="Novikov A."/>
            <person name="Elcheninov A.G."/>
            <person name="Toshchakov S.V."/>
            <person name="Kublanov I.V."/>
        </authorList>
    </citation>
    <scope>NUCLEOTIDE SEQUENCE [LARGE SCALE GENOMIC DNA]</scope>
    <source>
        <strain evidence="1 2">38-H</strain>
    </source>
</reference>
<accession>A0A7D4BEM1</accession>
<name>A0A7D4BEM1_9BACT</name>
<dbReference type="GO" id="GO:0003677">
    <property type="term" value="F:DNA binding"/>
    <property type="evidence" value="ECO:0007669"/>
    <property type="project" value="InterPro"/>
</dbReference>